<dbReference type="Proteomes" id="UP000251431">
    <property type="component" value="Unassembled WGS sequence"/>
</dbReference>
<dbReference type="InterPro" id="IPR013046">
    <property type="entry name" value="GpV/Gp45"/>
</dbReference>
<dbReference type="NCBIfam" id="TIGR01644">
    <property type="entry name" value="phage_P2_V"/>
    <property type="match status" value="1"/>
</dbReference>
<sequence length="122" mass="13682">MKMEECTVTAVFPERGTVRVKREQSDGIISAELPIVFKWTLKNQEYTMPAIGEPVICIFNGSVGYVMGAIYSDVSTPPVKDANKHYIRFEDGTFVEYDTKEQVLTVKSEGNVIVQGKNILMN</sequence>
<dbReference type="AlphaFoldDB" id="A0A2X0XE76"/>
<protein>
    <submittedName>
        <fullName evidence="1">Phage P2 baseplate assembly protein gpV</fullName>
    </submittedName>
</protein>
<dbReference type="InterPro" id="IPR037026">
    <property type="entry name" value="Vgr_OB-fold_dom_sf"/>
</dbReference>
<dbReference type="Gene3D" id="2.40.50.230">
    <property type="entry name" value="Gp5 N-terminal domain"/>
    <property type="match status" value="1"/>
</dbReference>
<name>A0A2X0XE76_9BACI</name>
<proteinExistence type="predicted"/>
<accession>A0A2X0XE76</accession>
<dbReference type="EMBL" id="UAQE01000001">
    <property type="protein sequence ID" value="SPT95553.1"/>
    <property type="molecule type" value="Genomic_DNA"/>
</dbReference>
<evidence type="ECO:0000313" key="2">
    <source>
        <dbReference type="Proteomes" id="UP000251431"/>
    </source>
</evidence>
<gene>
    <name evidence="1" type="ORF">NCTC7582_00054</name>
</gene>
<dbReference type="Gene3D" id="6.20.150.10">
    <property type="match status" value="1"/>
</dbReference>
<dbReference type="RefSeq" id="WP_112116188.1">
    <property type="nucleotide sequence ID" value="NZ_UAQE01000001.1"/>
</dbReference>
<evidence type="ECO:0000313" key="1">
    <source>
        <dbReference type="EMBL" id="SPT95553.1"/>
    </source>
</evidence>
<organism evidence="1 2">
    <name type="scientific">Lysinibacillus capsici</name>
    <dbReference type="NCBI Taxonomy" id="2115968"/>
    <lineage>
        <taxon>Bacteria</taxon>
        <taxon>Bacillati</taxon>
        <taxon>Bacillota</taxon>
        <taxon>Bacilli</taxon>
        <taxon>Bacillales</taxon>
        <taxon>Bacillaceae</taxon>
        <taxon>Lysinibacillus</taxon>
    </lineage>
</organism>
<reference evidence="1 2" key="1">
    <citation type="submission" date="2018-06" db="EMBL/GenBank/DDBJ databases">
        <authorList>
            <consortium name="Pathogen Informatics"/>
            <person name="Doyle S."/>
        </authorList>
    </citation>
    <scope>NUCLEOTIDE SEQUENCE [LARGE SCALE GENOMIC DNA]</scope>
    <source>
        <strain evidence="1 2">NCTC7582</strain>
    </source>
</reference>